<reference evidence="2 3" key="1">
    <citation type="journal article" date="2008" name="Nature">
        <title>The Phaeodactylum genome reveals the evolutionary history of diatom genomes.</title>
        <authorList>
            <person name="Bowler C."/>
            <person name="Allen A.E."/>
            <person name="Badger J.H."/>
            <person name="Grimwood J."/>
            <person name="Jabbari K."/>
            <person name="Kuo A."/>
            <person name="Maheswari U."/>
            <person name="Martens C."/>
            <person name="Maumus F."/>
            <person name="Otillar R.P."/>
            <person name="Rayko E."/>
            <person name="Salamov A."/>
            <person name="Vandepoele K."/>
            <person name="Beszteri B."/>
            <person name="Gruber A."/>
            <person name="Heijde M."/>
            <person name="Katinka M."/>
            <person name="Mock T."/>
            <person name="Valentin K."/>
            <person name="Verret F."/>
            <person name="Berges J.A."/>
            <person name="Brownlee C."/>
            <person name="Cadoret J.P."/>
            <person name="Chiovitti A."/>
            <person name="Choi C.J."/>
            <person name="Coesel S."/>
            <person name="De Martino A."/>
            <person name="Detter J.C."/>
            <person name="Durkin C."/>
            <person name="Falciatore A."/>
            <person name="Fournet J."/>
            <person name="Haruta M."/>
            <person name="Huysman M.J."/>
            <person name="Jenkins B.D."/>
            <person name="Jiroutova K."/>
            <person name="Jorgensen R.E."/>
            <person name="Joubert Y."/>
            <person name="Kaplan A."/>
            <person name="Kroger N."/>
            <person name="Kroth P.G."/>
            <person name="La Roche J."/>
            <person name="Lindquist E."/>
            <person name="Lommer M."/>
            <person name="Martin-Jezequel V."/>
            <person name="Lopez P.J."/>
            <person name="Lucas S."/>
            <person name="Mangogna M."/>
            <person name="McGinnis K."/>
            <person name="Medlin L.K."/>
            <person name="Montsant A."/>
            <person name="Oudot-Le Secq M.P."/>
            <person name="Napoli C."/>
            <person name="Obornik M."/>
            <person name="Parker M.S."/>
            <person name="Petit J.L."/>
            <person name="Porcel B.M."/>
            <person name="Poulsen N."/>
            <person name="Robison M."/>
            <person name="Rychlewski L."/>
            <person name="Rynearson T.A."/>
            <person name="Schmutz J."/>
            <person name="Shapiro H."/>
            <person name="Siaut M."/>
            <person name="Stanley M."/>
            <person name="Sussman M.R."/>
            <person name="Taylor A.R."/>
            <person name="Vardi A."/>
            <person name="von Dassow P."/>
            <person name="Vyverman W."/>
            <person name="Willis A."/>
            <person name="Wyrwicz L.S."/>
            <person name="Rokhsar D.S."/>
            <person name="Weissenbach J."/>
            <person name="Armbrust E.V."/>
            <person name="Green B.R."/>
            <person name="Van de Peer Y."/>
            <person name="Grigoriev I.V."/>
        </authorList>
    </citation>
    <scope>NUCLEOTIDE SEQUENCE [LARGE SCALE GENOMIC DNA]</scope>
    <source>
        <strain evidence="2 3">CCAP 1055/1</strain>
    </source>
</reference>
<evidence type="ECO:0000313" key="2">
    <source>
        <dbReference type="EMBL" id="EEC47288.1"/>
    </source>
</evidence>
<dbReference type="OMA" id="WWTLVLD"/>
<keyword evidence="3" id="KW-1185">Reference proteome</keyword>
<reference evidence="3" key="2">
    <citation type="submission" date="2008-08" db="EMBL/GenBank/DDBJ databases">
        <authorList>
            <consortium name="Diatom Consortium"/>
            <person name="Grigoriev I."/>
            <person name="Grimwood J."/>
            <person name="Kuo A."/>
            <person name="Otillar R.P."/>
            <person name="Salamov A."/>
            <person name="Detter J.C."/>
            <person name="Lindquist E."/>
            <person name="Shapiro H."/>
            <person name="Lucas S."/>
            <person name="Glavina del Rio T."/>
            <person name="Pitluck S."/>
            <person name="Rokhsar D."/>
            <person name="Bowler C."/>
        </authorList>
    </citation>
    <scope>GENOME REANNOTATION</scope>
    <source>
        <strain evidence="3">CCAP 1055/1</strain>
    </source>
</reference>
<evidence type="ECO:0000256" key="1">
    <source>
        <dbReference type="SAM" id="MobiDB-lite"/>
    </source>
</evidence>
<protein>
    <submittedName>
        <fullName evidence="2">Uncharacterized protein</fullName>
    </submittedName>
</protein>
<sequence length="434" mass="47924">MQSTAQSNKSADEAPTNAPIRNAPDDASNPQLPSREHSTNDFVIREGFPALRLPHPQTGPWIDGDEPIPRQTFWADAHALCWAPAHLESFRDDCRTVFSARTRDDDQAYSAGVTYFCPSQMPPRCALEALALDIFRKHTEHLENGVMVSEQSGAEWWTLVLDDDDSARNQTTEQKEEADDEGDEVGLHFDADYGLEDQAPNLLLHPRVATVTYLTDSGAPTVVLNQRSPPPNDIEKKSLAGDIDQGWLSHPKCGKHIAFDGRLLHGAPATFFPELLRTPSPLPGNEPPTKKAKRAHQRITVLVNVWVNHCPLDAEPLDDDVCQQLKTPWEGRGKTDSDFRPPFVWNEKLDLAMSDNKTVPVTVKPSLNDAAGEEEVVICNRLVTAHYNASMEDLHAASQRAGLVALTFNQGALSLRVGEEVHSGTEEEQGSSED</sequence>
<organism evidence="2 3">
    <name type="scientific">Phaeodactylum tricornutum (strain CCAP 1055/1)</name>
    <dbReference type="NCBI Taxonomy" id="556484"/>
    <lineage>
        <taxon>Eukaryota</taxon>
        <taxon>Sar</taxon>
        <taxon>Stramenopiles</taxon>
        <taxon>Ochrophyta</taxon>
        <taxon>Bacillariophyta</taxon>
        <taxon>Bacillariophyceae</taxon>
        <taxon>Bacillariophycidae</taxon>
        <taxon>Naviculales</taxon>
        <taxon>Phaeodactylaceae</taxon>
        <taxon>Phaeodactylum</taxon>
    </lineage>
</organism>
<dbReference type="RefSeq" id="XP_002181365.1">
    <property type="nucleotide sequence ID" value="XM_002181329.1"/>
</dbReference>
<dbReference type="OrthoDB" id="69177at2759"/>
<dbReference type="Proteomes" id="UP000000759">
    <property type="component" value="Chromosome 12"/>
</dbReference>
<feature type="region of interest" description="Disordered" evidence="1">
    <location>
        <begin position="1"/>
        <end position="36"/>
    </location>
</feature>
<dbReference type="AlphaFoldDB" id="B7G2E5"/>
<dbReference type="eggNOG" id="ENOG502S26B">
    <property type="taxonomic scope" value="Eukaryota"/>
</dbReference>
<dbReference type="PaxDb" id="2850-Phatr37198"/>
<dbReference type="EMBL" id="CM000614">
    <property type="protein sequence ID" value="EEC47288.1"/>
    <property type="molecule type" value="Genomic_DNA"/>
</dbReference>
<name>B7G2E5_PHATC</name>
<dbReference type="GeneID" id="7202007"/>
<gene>
    <name evidence="2" type="ORF">PHATRDRAFT_37198</name>
</gene>
<dbReference type="InParanoid" id="B7G2E5"/>
<accession>B7G2E5</accession>
<dbReference type="HOGENOM" id="CLU_632346_0_0_1"/>
<dbReference type="KEGG" id="pti:PHATRDRAFT_37198"/>
<proteinExistence type="predicted"/>
<evidence type="ECO:0000313" key="3">
    <source>
        <dbReference type="Proteomes" id="UP000000759"/>
    </source>
</evidence>